<comment type="caution">
    <text evidence="4">The sequence shown here is derived from an EMBL/GenBank/DDBJ whole genome shotgun (WGS) entry which is preliminary data.</text>
</comment>
<accession>A0ABV8JKK5</accession>
<reference evidence="5" key="1">
    <citation type="journal article" date="2019" name="Int. J. Syst. Evol. Microbiol.">
        <title>The Global Catalogue of Microorganisms (GCM) 10K type strain sequencing project: providing services to taxonomists for standard genome sequencing and annotation.</title>
        <authorList>
            <consortium name="The Broad Institute Genomics Platform"/>
            <consortium name="The Broad Institute Genome Sequencing Center for Infectious Disease"/>
            <person name="Wu L."/>
            <person name="Ma J."/>
        </authorList>
    </citation>
    <scope>NUCLEOTIDE SEQUENCE [LARGE SCALE GENOMIC DNA]</scope>
    <source>
        <strain evidence="5">CECT 7477</strain>
    </source>
</reference>
<dbReference type="EMBL" id="JBHSAW010000003">
    <property type="protein sequence ID" value="MFC4094919.1"/>
    <property type="molecule type" value="Genomic_DNA"/>
</dbReference>
<evidence type="ECO:0000256" key="1">
    <source>
        <dbReference type="ARBA" id="ARBA00022801"/>
    </source>
</evidence>
<dbReference type="RefSeq" id="WP_192462168.1">
    <property type="nucleotide sequence ID" value="NZ_JACYFJ010000003.1"/>
</dbReference>
<evidence type="ECO:0000313" key="4">
    <source>
        <dbReference type="EMBL" id="MFC4094919.1"/>
    </source>
</evidence>
<dbReference type="PROSITE" id="PS51257">
    <property type="entry name" value="PROKAR_LIPOPROTEIN"/>
    <property type="match status" value="1"/>
</dbReference>
<gene>
    <name evidence="4" type="ORF">ACFOUT_03480</name>
</gene>
<sequence>MKNNLVHLFFILAVGFISSCSGGKKSLDWFVFSPDNDFSKPSLINMEKWLDAPAGKYGFVQMNGENLAFENGVPVKFWGVNICSNKPFVDNDKADKFVDMLAFMGVNGVRFHKFTWQATHPGHSTIPDSLKFLKMDYFQYKLKKRGIYYGWSHIYGHRVKPKDSSRLIAYEEIADLSYPWHHLNGSTSSLVNFATDLQDLNIELTVNMLNRVNPYTGLRYADDPALSFVEFQNEDDIFWAAIERSLEQAPTYKKMLSKQFSLWLKEKYGTDERLKIAWGKKLPQDESISKMNIYPTPNHGQFSSEYKTSINPNNDVPQDALDKMRFLYETQLKFYKRFEKAIRNTGYKGVIVGSNWQAGSGISHLYNLHTDYAVGMIDRHNYFGGGAGEHVLDTGKVKNKAIVSNPGSGLLSAGMQQVADRPFAFSEWMSLIPNQYTAEASPIIATYGMGLQGWDASYSFAMDGSEYTPTIQSKHGVYNVTSPLQMGLYPALSPMIYRGDISEAPVIAERNVHMPSLTEGKLGFIEQVEQGYDNKFFSSSIPSELLAFGKIPIVFTDEFKSTEPFPIKQLEMGQKKSITSSTNELKWDYSEKGYISINTQGTKGIIGFTNNKTFHLGGWKLRTENEFAVIYLTSLDQSKGIDTCRQILITAVGRARNTGMEYNEDGTYLKKKGTAPIEMEPLKFELFSGRYSAATLKPLDHMGRLTEKEIPVENGRLKIDGEYHKTMYYLLEY</sequence>
<evidence type="ECO:0000256" key="2">
    <source>
        <dbReference type="ARBA" id="ARBA00023295"/>
    </source>
</evidence>
<proteinExistence type="predicted"/>
<dbReference type="InterPro" id="IPR017853">
    <property type="entry name" value="GH"/>
</dbReference>
<dbReference type="Gene3D" id="3.20.20.80">
    <property type="entry name" value="Glycosidases"/>
    <property type="match status" value="1"/>
</dbReference>
<dbReference type="Proteomes" id="UP001595814">
    <property type="component" value="Unassembled WGS sequence"/>
</dbReference>
<evidence type="ECO:0000259" key="3">
    <source>
        <dbReference type="Pfam" id="PF02449"/>
    </source>
</evidence>
<dbReference type="GO" id="GO:0004565">
    <property type="term" value="F:beta-galactosidase activity"/>
    <property type="evidence" value="ECO:0007669"/>
    <property type="project" value="UniProtKB-EC"/>
</dbReference>
<keyword evidence="2 4" id="KW-0326">Glycosidase</keyword>
<dbReference type="Pfam" id="PF02449">
    <property type="entry name" value="Glyco_hydro_42"/>
    <property type="match status" value="1"/>
</dbReference>
<name>A0ABV8JKK5_9FLAO</name>
<keyword evidence="5" id="KW-1185">Reference proteome</keyword>
<organism evidence="4 5">
    <name type="scientific">Euzebyella saccharophila</name>
    <dbReference type="NCBI Taxonomy" id="679664"/>
    <lineage>
        <taxon>Bacteria</taxon>
        <taxon>Pseudomonadati</taxon>
        <taxon>Bacteroidota</taxon>
        <taxon>Flavobacteriia</taxon>
        <taxon>Flavobacteriales</taxon>
        <taxon>Flavobacteriaceae</taxon>
        <taxon>Euzebyella</taxon>
    </lineage>
</organism>
<dbReference type="SUPFAM" id="SSF51445">
    <property type="entry name" value="(Trans)glycosidases"/>
    <property type="match status" value="1"/>
</dbReference>
<feature type="domain" description="Glycoside hydrolase family 42 N-terminal" evidence="3">
    <location>
        <begin position="219"/>
        <end position="357"/>
    </location>
</feature>
<dbReference type="InterPro" id="IPR013529">
    <property type="entry name" value="Glyco_hydro_42_N"/>
</dbReference>
<evidence type="ECO:0000313" key="5">
    <source>
        <dbReference type="Proteomes" id="UP001595814"/>
    </source>
</evidence>
<protein>
    <submittedName>
        <fullName evidence="4">Beta-galactosidase</fullName>
        <ecNumber evidence="4">3.2.1.23</ecNumber>
    </submittedName>
</protein>
<dbReference type="EC" id="3.2.1.23" evidence="4"/>
<keyword evidence="1 4" id="KW-0378">Hydrolase</keyword>